<evidence type="ECO:0000256" key="5">
    <source>
        <dbReference type="ARBA" id="ARBA00048488"/>
    </source>
</evidence>
<dbReference type="GO" id="GO:0033743">
    <property type="term" value="F:peptide-methionine (R)-S-oxide reductase activity"/>
    <property type="evidence" value="ECO:0007669"/>
    <property type="project" value="UniProtKB-UniRule"/>
</dbReference>
<evidence type="ECO:0000313" key="9">
    <source>
        <dbReference type="Proteomes" id="UP000183685"/>
    </source>
</evidence>
<proteinExistence type="inferred from homology"/>
<dbReference type="SUPFAM" id="SSF51316">
    <property type="entry name" value="Mss4-like"/>
    <property type="match status" value="1"/>
</dbReference>
<dbReference type="EC" id="1.8.4.12" evidence="6"/>
<dbReference type="HAMAP" id="MF_01400">
    <property type="entry name" value="MsrB"/>
    <property type="match status" value="1"/>
</dbReference>
<dbReference type="GO" id="GO:0030091">
    <property type="term" value="P:protein repair"/>
    <property type="evidence" value="ECO:0007669"/>
    <property type="project" value="InterPro"/>
</dbReference>
<evidence type="ECO:0000259" key="7">
    <source>
        <dbReference type="PROSITE" id="PS51790"/>
    </source>
</evidence>
<feature type="binding site" evidence="6">
    <location>
        <position position="96"/>
    </location>
    <ligand>
        <name>Zn(2+)</name>
        <dbReference type="ChEBI" id="CHEBI:29105"/>
    </ligand>
</feature>
<dbReference type="PROSITE" id="PS51790">
    <property type="entry name" value="MSRB"/>
    <property type="match status" value="1"/>
</dbReference>
<accession>A0A1G7DCL8</accession>
<evidence type="ECO:0000313" key="8">
    <source>
        <dbReference type="EMBL" id="SDE49354.1"/>
    </source>
</evidence>
<dbReference type="OrthoDB" id="9785497at2"/>
<dbReference type="PANTHER" id="PTHR10173">
    <property type="entry name" value="METHIONINE SULFOXIDE REDUCTASE"/>
    <property type="match status" value="1"/>
</dbReference>
<dbReference type="AlphaFoldDB" id="A0A1G7DCL8"/>
<protein>
    <recommendedName>
        <fullName evidence="6">Peptide methionine sulfoxide reductase MsrB</fullName>
        <ecNumber evidence="6">1.8.4.12</ecNumber>
    </recommendedName>
    <alternativeName>
        <fullName evidence="6">Peptide-methionine (R)-S-oxide reductase</fullName>
    </alternativeName>
</protein>
<keyword evidence="4 6" id="KW-0560">Oxidoreductase</keyword>
<dbReference type="NCBIfam" id="TIGR00357">
    <property type="entry name" value="peptide-methionine (R)-S-oxide reductase MsrB"/>
    <property type="match status" value="1"/>
</dbReference>
<name>A0A1G7DCL8_9PROT</name>
<comment type="catalytic activity">
    <reaction evidence="5 6">
        <text>L-methionyl-[protein] + [thioredoxin]-disulfide + H2O = L-methionyl-(R)-S-oxide-[protein] + [thioredoxin]-dithiol</text>
        <dbReference type="Rhea" id="RHEA:24164"/>
        <dbReference type="Rhea" id="RHEA-COMP:10698"/>
        <dbReference type="Rhea" id="RHEA-COMP:10700"/>
        <dbReference type="Rhea" id="RHEA-COMP:12313"/>
        <dbReference type="Rhea" id="RHEA-COMP:12314"/>
        <dbReference type="ChEBI" id="CHEBI:15377"/>
        <dbReference type="ChEBI" id="CHEBI:16044"/>
        <dbReference type="ChEBI" id="CHEBI:29950"/>
        <dbReference type="ChEBI" id="CHEBI:45764"/>
        <dbReference type="ChEBI" id="CHEBI:50058"/>
        <dbReference type="EC" id="1.8.4.12"/>
    </reaction>
</comment>
<keyword evidence="9" id="KW-1185">Reference proteome</keyword>
<dbReference type="GO" id="GO:0006979">
    <property type="term" value="P:response to oxidative stress"/>
    <property type="evidence" value="ECO:0007669"/>
    <property type="project" value="InterPro"/>
</dbReference>
<evidence type="ECO:0000256" key="3">
    <source>
        <dbReference type="ARBA" id="ARBA00022833"/>
    </source>
</evidence>
<evidence type="ECO:0000256" key="2">
    <source>
        <dbReference type="ARBA" id="ARBA00022723"/>
    </source>
</evidence>
<comment type="cofactor">
    <cofactor evidence="6">
        <name>Zn(2+)</name>
        <dbReference type="ChEBI" id="CHEBI:29105"/>
    </cofactor>
    <text evidence="6">Binds 1 zinc ion per subunit. The zinc ion is important for the structural integrity of the protein.</text>
</comment>
<reference evidence="8 9" key="1">
    <citation type="submission" date="2016-10" db="EMBL/GenBank/DDBJ databases">
        <authorList>
            <person name="de Groot N.N."/>
        </authorList>
    </citation>
    <scope>NUCLEOTIDE SEQUENCE [LARGE SCALE GENOMIC DNA]</scope>
    <source>
        <strain evidence="8 9">CGMCC 1.9109</strain>
    </source>
</reference>
<evidence type="ECO:0000256" key="6">
    <source>
        <dbReference type="HAMAP-Rule" id="MF_01400"/>
    </source>
</evidence>
<keyword evidence="2 6" id="KW-0479">Metal-binding</keyword>
<feature type="binding site" evidence="6">
    <location>
        <position position="47"/>
    </location>
    <ligand>
        <name>Zn(2+)</name>
        <dbReference type="ChEBI" id="CHEBI:29105"/>
    </ligand>
</feature>
<feature type="binding site" evidence="6">
    <location>
        <position position="50"/>
    </location>
    <ligand>
        <name>Zn(2+)</name>
        <dbReference type="ChEBI" id="CHEBI:29105"/>
    </ligand>
</feature>
<dbReference type="InterPro" id="IPR002579">
    <property type="entry name" value="Met_Sox_Rdtase_MsrB_dom"/>
</dbReference>
<comment type="similarity">
    <text evidence="1 6">Belongs to the MsrB Met sulfoxide reductase family.</text>
</comment>
<dbReference type="GO" id="GO:0005737">
    <property type="term" value="C:cytoplasm"/>
    <property type="evidence" value="ECO:0007669"/>
    <property type="project" value="TreeGrafter"/>
</dbReference>
<dbReference type="FunFam" id="2.170.150.20:FF:000001">
    <property type="entry name" value="Peptide methionine sulfoxide reductase MsrB"/>
    <property type="match status" value="1"/>
</dbReference>
<feature type="active site" description="Nucleophile" evidence="6">
    <location>
        <position position="119"/>
    </location>
</feature>
<evidence type="ECO:0000256" key="1">
    <source>
        <dbReference type="ARBA" id="ARBA00007174"/>
    </source>
</evidence>
<dbReference type="STRING" id="637679.GCA_001550055_02252"/>
<dbReference type="Pfam" id="PF01641">
    <property type="entry name" value="SelR"/>
    <property type="match status" value="1"/>
</dbReference>
<keyword evidence="3 6" id="KW-0862">Zinc</keyword>
<dbReference type="GO" id="GO:0008270">
    <property type="term" value="F:zinc ion binding"/>
    <property type="evidence" value="ECO:0007669"/>
    <property type="project" value="UniProtKB-UniRule"/>
</dbReference>
<organism evidence="8 9">
    <name type="scientific">Kordiimonas lacus</name>
    <dbReference type="NCBI Taxonomy" id="637679"/>
    <lineage>
        <taxon>Bacteria</taxon>
        <taxon>Pseudomonadati</taxon>
        <taxon>Pseudomonadota</taxon>
        <taxon>Alphaproteobacteria</taxon>
        <taxon>Kordiimonadales</taxon>
        <taxon>Kordiimonadaceae</taxon>
        <taxon>Kordiimonas</taxon>
    </lineage>
</organism>
<gene>
    <name evidence="6" type="primary">msrB</name>
    <name evidence="8" type="ORF">SAMN04488071_3053</name>
</gene>
<dbReference type="Proteomes" id="UP000183685">
    <property type="component" value="Unassembled WGS sequence"/>
</dbReference>
<dbReference type="EMBL" id="FNAK01000007">
    <property type="protein sequence ID" value="SDE49354.1"/>
    <property type="molecule type" value="Genomic_DNA"/>
</dbReference>
<dbReference type="Gene3D" id="2.170.150.20">
    <property type="entry name" value="Peptide methionine sulfoxide reductase"/>
    <property type="match status" value="1"/>
</dbReference>
<dbReference type="RefSeq" id="WP_068305041.1">
    <property type="nucleotide sequence ID" value="NZ_FNAK01000007.1"/>
</dbReference>
<sequence length="132" mass="14560">MTDVKKTDAEWREELTPEQYAVCRCGGTEAPFTGEYWDTKTPGTYHCAGCGAPLFSSDTKYESGSGWPSFWDAIDENAVAEKTDTSHGMVRTEILCAKCDSHLGHVFPDGPQPTGFRYCTNSASLKLEPHDK</sequence>
<feature type="domain" description="MsrB" evidence="7">
    <location>
        <begin position="8"/>
        <end position="130"/>
    </location>
</feature>
<feature type="binding site" evidence="6">
    <location>
        <position position="99"/>
    </location>
    <ligand>
        <name>Zn(2+)</name>
        <dbReference type="ChEBI" id="CHEBI:29105"/>
    </ligand>
</feature>
<dbReference type="InterPro" id="IPR028427">
    <property type="entry name" value="Met_Sox_Rdtase_MsrB"/>
</dbReference>
<dbReference type="InterPro" id="IPR011057">
    <property type="entry name" value="Mss4-like_sf"/>
</dbReference>
<dbReference type="PANTHER" id="PTHR10173:SF52">
    <property type="entry name" value="METHIONINE-R-SULFOXIDE REDUCTASE B1"/>
    <property type="match status" value="1"/>
</dbReference>
<evidence type="ECO:0000256" key="4">
    <source>
        <dbReference type="ARBA" id="ARBA00023002"/>
    </source>
</evidence>